<feature type="domain" description="Histidine kinase" evidence="7">
    <location>
        <begin position="181"/>
        <end position="394"/>
    </location>
</feature>
<organism evidence="8 9">
    <name type="scientific">Pedobacter hartonius</name>
    <dbReference type="NCBI Taxonomy" id="425514"/>
    <lineage>
        <taxon>Bacteria</taxon>
        <taxon>Pseudomonadati</taxon>
        <taxon>Bacteroidota</taxon>
        <taxon>Sphingobacteriia</taxon>
        <taxon>Sphingobacteriales</taxon>
        <taxon>Sphingobacteriaceae</taxon>
        <taxon>Pedobacter</taxon>
    </lineage>
</organism>
<keyword evidence="4" id="KW-0808">Transferase</keyword>
<dbReference type="Pfam" id="PF02518">
    <property type="entry name" value="HATPase_c"/>
    <property type="match status" value="1"/>
</dbReference>
<dbReference type="InterPro" id="IPR004358">
    <property type="entry name" value="Sig_transdc_His_kin-like_C"/>
</dbReference>
<dbReference type="InterPro" id="IPR003594">
    <property type="entry name" value="HATPase_dom"/>
</dbReference>
<dbReference type="SUPFAM" id="SSF47384">
    <property type="entry name" value="Homodimeric domain of signal transducing histidine kinase"/>
    <property type="match status" value="1"/>
</dbReference>
<dbReference type="EC" id="2.7.13.3" evidence="2"/>
<dbReference type="Proteomes" id="UP000198850">
    <property type="component" value="Unassembled WGS sequence"/>
</dbReference>
<dbReference type="PANTHER" id="PTHR43711:SF1">
    <property type="entry name" value="HISTIDINE KINASE 1"/>
    <property type="match status" value="1"/>
</dbReference>
<evidence type="ECO:0000256" key="2">
    <source>
        <dbReference type="ARBA" id="ARBA00012438"/>
    </source>
</evidence>
<reference evidence="8 9" key="1">
    <citation type="submission" date="2016-10" db="EMBL/GenBank/DDBJ databases">
        <authorList>
            <person name="de Groot N.N."/>
        </authorList>
    </citation>
    <scope>NUCLEOTIDE SEQUENCE [LARGE SCALE GENOMIC DNA]</scope>
    <source>
        <strain evidence="8 9">DSM 19033</strain>
    </source>
</reference>
<evidence type="ECO:0000259" key="7">
    <source>
        <dbReference type="PROSITE" id="PS50109"/>
    </source>
</evidence>
<evidence type="ECO:0000256" key="6">
    <source>
        <dbReference type="ARBA" id="ARBA00023012"/>
    </source>
</evidence>
<dbReference type="CDD" id="cd00082">
    <property type="entry name" value="HisKA"/>
    <property type="match status" value="1"/>
</dbReference>
<evidence type="ECO:0000256" key="3">
    <source>
        <dbReference type="ARBA" id="ARBA00022553"/>
    </source>
</evidence>
<dbReference type="InterPro" id="IPR005467">
    <property type="entry name" value="His_kinase_dom"/>
</dbReference>
<dbReference type="SMART" id="SM00387">
    <property type="entry name" value="HATPase_c"/>
    <property type="match status" value="1"/>
</dbReference>
<evidence type="ECO:0000256" key="5">
    <source>
        <dbReference type="ARBA" id="ARBA00022777"/>
    </source>
</evidence>
<dbReference type="Gene3D" id="3.30.565.10">
    <property type="entry name" value="Histidine kinase-like ATPase, C-terminal domain"/>
    <property type="match status" value="1"/>
</dbReference>
<name>A0A1H4HAT5_9SPHI</name>
<gene>
    <name evidence="8" type="ORF">SAMN05443550_11478</name>
</gene>
<dbReference type="Gene3D" id="1.10.287.130">
    <property type="match status" value="1"/>
</dbReference>
<accession>A0A1H4HAT5</accession>
<dbReference type="EMBL" id="FNRA01000014">
    <property type="protein sequence ID" value="SEB18222.1"/>
    <property type="molecule type" value="Genomic_DNA"/>
</dbReference>
<evidence type="ECO:0000313" key="9">
    <source>
        <dbReference type="Proteomes" id="UP000198850"/>
    </source>
</evidence>
<dbReference type="AlphaFoldDB" id="A0A1H4HAT5"/>
<evidence type="ECO:0000256" key="4">
    <source>
        <dbReference type="ARBA" id="ARBA00022679"/>
    </source>
</evidence>
<comment type="catalytic activity">
    <reaction evidence="1">
        <text>ATP + protein L-histidine = ADP + protein N-phospho-L-histidine.</text>
        <dbReference type="EC" id="2.7.13.3"/>
    </reaction>
</comment>
<dbReference type="SUPFAM" id="SSF55874">
    <property type="entry name" value="ATPase domain of HSP90 chaperone/DNA topoisomerase II/histidine kinase"/>
    <property type="match status" value="1"/>
</dbReference>
<sequence>MEIVQVALENEMDLTLAYKKSIKAAELLGLSMSTQTAFATAVSEVCRDIIDKTHEGLVKIEVQGSADRYDLAAVITYRESEGIDSLREGLQYAKKLVPVFNHSISNSRGLIELKLNIPRSSKISKEKLIAIKSYFELVEPNTPYEEVRQHNVKLFQINEQSEMALRQAEYLNEQKNEFLSVAGHELKTPLTILRAYTQMALRSECSPETLAHLKKVDAQSLKLQTMILQLLDISRIEKGIADYNIELVDFNMYLNDMADLIRQLVPSHELIISLDDSRPVNIDKLRMEQVFMNIVGNAAKYSPGGQYIWLNTRFLSNGDLLISVRDEGIGMSEEELLKVFEKFYRVQDVTKAFNGLGMGLFICSKIISDHGGKIWVDSIKGQGCTFFFTIPAPVFRLPKLA</sequence>
<evidence type="ECO:0000313" key="8">
    <source>
        <dbReference type="EMBL" id="SEB18222.1"/>
    </source>
</evidence>
<dbReference type="RefSeq" id="WP_090559700.1">
    <property type="nucleotide sequence ID" value="NZ_FNRA01000014.1"/>
</dbReference>
<dbReference type="PROSITE" id="PS50109">
    <property type="entry name" value="HIS_KIN"/>
    <property type="match status" value="1"/>
</dbReference>
<keyword evidence="3" id="KW-0597">Phosphoprotein</keyword>
<keyword evidence="6" id="KW-0902">Two-component regulatory system</keyword>
<dbReference type="SMART" id="SM00388">
    <property type="entry name" value="HisKA"/>
    <property type="match status" value="1"/>
</dbReference>
<evidence type="ECO:0000256" key="1">
    <source>
        <dbReference type="ARBA" id="ARBA00000085"/>
    </source>
</evidence>
<keyword evidence="9" id="KW-1185">Reference proteome</keyword>
<proteinExistence type="predicted"/>
<dbReference type="InterPro" id="IPR036097">
    <property type="entry name" value="HisK_dim/P_sf"/>
</dbReference>
<dbReference type="InterPro" id="IPR050736">
    <property type="entry name" value="Sensor_HK_Regulatory"/>
</dbReference>
<dbReference type="STRING" id="425514.SAMN05443550_11478"/>
<dbReference type="PRINTS" id="PR00344">
    <property type="entry name" value="BCTRLSENSOR"/>
</dbReference>
<dbReference type="GO" id="GO:0000155">
    <property type="term" value="F:phosphorelay sensor kinase activity"/>
    <property type="evidence" value="ECO:0007669"/>
    <property type="project" value="InterPro"/>
</dbReference>
<dbReference type="FunFam" id="3.30.565.10:FF:000006">
    <property type="entry name" value="Sensor histidine kinase WalK"/>
    <property type="match status" value="1"/>
</dbReference>
<dbReference type="InterPro" id="IPR036890">
    <property type="entry name" value="HATPase_C_sf"/>
</dbReference>
<dbReference type="Pfam" id="PF00512">
    <property type="entry name" value="HisKA"/>
    <property type="match status" value="1"/>
</dbReference>
<dbReference type="PANTHER" id="PTHR43711">
    <property type="entry name" value="TWO-COMPONENT HISTIDINE KINASE"/>
    <property type="match status" value="1"/>
</dbReference>
<dbReference type="InterPro" id="IPR003661">
    <property type="entry name" value="HisK_dim/P_dom"/>
</dbReference>
<dbReference type="OrthoDB" id="9781208at2"/>
<keyword evidence="5 8" id="KW-0418">Kinase</keyword>
<protein>
    <recommendedName>
        <fullName evidence="2">histidine kinase</fullName>
        <ecNumber evidence="2">2.7.13.3</ecNumber>
    </recommendedName>
</protein>